<accession>A0ABT6YE59</accession>
<sequence>MNILIFRTDIQSPIGIQSVWEALQPLGIKSFSIDFSDFNHALSVVSEELITPQSISKALKGIGYCCEYLAKQIE</sequence>
<evidence type="ECO:0000313" key="2">
    <source>
        <dbReference type="Proteomes" id="UP001236507"/>
    </source>
</evidence>
<gene>
    <name evidence="1" type="ORF">QM524_21825</name>
</gene>
<dbReference type="RefSeq" id="WP_283346221.1">
    <property type="nucleotide sequence ID" value="NZ_JASHIF010000023.1"/>
</dbReference>
<name>A0ABT6YE59_9BACT</name>
<dbReference type="Proteomes" id="UP001236507">
    <property type="component" value="Unassembled WGS sequence"/>
</dbReference>
<keyword evidence="2" id="KW-1185">Reference proteome</keyword>
<evidence type="ECO:0000313" key="1">
    <source>
        <dbReference type="EMBL" id="MDI9861876.1"/>
    </source>
</evidence>
<reference evidence="1 2" key="1">
    <citation type="submission" date="2023-05" db="EMBL/GenBank/DDBJ databases">
        <title>Novel species of genus Flectobacillus isolated from stream in China.</title>
        <authorList>
            <person name="Lu H."/>
        </authorList>
    </citation>
    <scope>NUCLEOTIDE SEQUENCE [LARGE SCALE GENOMIC DNA]</scope>
    <source>
        <strain evidence="1 2">KCTC 42575</strain>
    </source>
</reference>
<proteinExistence type="predicted"/>
<dbReference type="EMBL" id="JASHIF010000023">
    <property type="protein sequence ID" value="MDI9861876.1"/>
    <property type="molecule type" value="Genomic_DNA"/>
</dbReference>
<organism evidence="1 2">
    <name type="scientific">Flectobacillus roseus</name>
    <dbReference type="NCBI Taxonomy" id="502259"/>
    <lineage>
        <taxon>Bacteria</taxon>
        <taxon>Pseudomonadati</taxon>
        <taxon>Bacteroidota</taxon>
        <taxon>Cytophagia</taxon>
        <taxon>Cytophagales</taxon>
        <taxon>Flectobacillaceae</taxon>
        <taxon>Flectobacillus</taxon>
    </lineage>
</organism>
<protein>
    <submittedName>
        <fullName evidence="1">Uncharacterized protein</fullName>
    </submittedName>
</protein>
<comment type="caution">
    <text evidence="1">The sequence shown here is derived from an EMBL/GenBank/DDBJ whole genome shotgun (WGS) entry which is preliminary data.</text>
</comment>